<proteinExistence type="inferred from homology"/>
<dbReference type="GO" id="GO:0046872">
    <property type="term" value="F:metal ion binding"/>
    <property type="evidence" value="ECO:0007669"/>
    <property type="project" value="UniProtKB-KW"/>
</dbReference>
<keyword evidence="4" id="KW-0963">Cytoplasm</keyword>
<evidence type="ECO:0000256" key="9">
    <source>
        <dbReference type="ARBA" id="ARBA00059922"/>
    </source>
</evidence>
<comment type="similarity">
    <text evidence="3 10">Belongs to the iron/ascorbate-dependent oxidoreductase family.</text>
</comment>
<dbReference type="FunFam" id="2.60.120.330:FF:000015">
    <property type="entry name" value="Protein DMR6-LIKE OXYGENASE 1"/>
    <property type="match status" value="1"/>
</dbReference>
<feature type="domain" description="Fe2OG dioxygenase" evidence="11">
    <location>
        <begin position="228"/>
        <end position="328"/>
    </location>
</feature>
<evidence type="ECO:0000256" key="4">
    <source>
        <dbReference type="ARBA" id="ARBA00022490"/>
    </source>
</evidence>
<dbReference type="AlphaFoldDB" id="A0A2Z6PBR6"/>
<dbReference type="SUPFAM" id="SSF51197">
    <property type="entry name" value="Clavaminate synthase-like"/>
    <property type="match status" value="1"/>
</dbReference>
<dbReference type="PANTHER" id="PTHR47991">
    <property type="entry name" value="OXOGLUTARATE/IRON-DEPENDENT DIOXYGENASE"/>
    <property type="match status" value="1"/>
</dbReference>
<evidence type="ECO:0000256" key="1">
    <source>
        <dbReference type="ARBA" id="ARBA00004123"/>
    </source>
</evidence>
<keyword evidence="10" id="KW-0560">Oxidoreductase</keyword>
<accession>A0A2Z6PBR6</accession>
<dbReference type="GO" id="GO:0016491">
    <property type="term" value="F:oxidoreductase activity"/>
    <property type="evidence" value="ECO:0007669"/>
    <property type="project" value="UniProtKB-KW"/>
</dbReference>
<keyword evidence="8" id="KW-0539">Nucleus</keyword>
<gene>
    <name evidence="12" type="ORF">TSUD_25600</name>
</gene>
<evidence type="ECO:0000313" key="13">
    <source>
        <dbReference type="Proteomes" id="UP000242715"/>
    </source>
</evidence>
<protein>
    <recommendedName>
        <fullName evidence="11">Fe2OG dioxygenase domain-containing protein</fullName>
    </recommendedName>
</protein>
<dbReference type="EMBL" id="DF973889">
    <property type="protein sequence ID" value="GAU41919.1"/>
    <property type="molecule type" value="Genomic_DNA"/>
</dbReference>
<keyword evidence="7 10" id="KW-0408">Iron</keyword>
<evidence type="ECO:0000256" key="8">
    <source>
        <dbReference type="ARBA" id="ARBA00023242"/>
    </source>
</evidence>
<dbReference type="OrthoDB" id="288590at2759"/>
<dbReference type="PROSITE" id="PS51471">
    <property type="entry name" value="FE2OG_OXY"/>
    <property type="match status" value="1"/>
</dbReference>
<keyword evidence="6" id="KW-0847">Vitamin C</keyword>
<evidence type="ECO:0000256" key="7">
    <source>
        <dbReference type="ARBA" id="ARBA00023004"/>
    </source>
</evidence>
<dbReference type="PRINTS" id="PR00682">
    <property type="entry name" value="IPNSYNTHASE"/>
</dbReference>
<sequence>MSPGMAIFSEQNQQIKGDYDTSENQYEKGVKQLVDNGLHKVPKKYILPPSERPTINNEDSNVAKQKLELPIIDFSDLNGPNRPQVLQSLANACELYGFFQVVNHGITEDVINNMMDVSGRFFDLPIEERGKYMTSDMRAVVRYGTSFSQTKDKVFCWRDFLKLLCHPLPNYLPHWPDSPVDFRKMAATYAEETKNLFLRIMEAILESLGIIEDNQEENDNNILKELEDGSQLMAVNFYPPCPQPDLTLGMPPHSDYGFLTLLLQDEVEGLQIQYQGKWFMVQPINNAFVVNVGDHLEIFSNGKYKSVLHRVLVNSCKRRRSVASLHSVSFNSTVKPSPKLIDKTNPKRYADTDFETFLAYISTNETKTKSFLESRRLSYILHD</sequence>
<dbReference type="Pfam" id="PF03171">
    <property type="entry name" value="2OG-FeII_Oxy"/>
    <property type="match status" value="1"/>
</dbReference>
<dbReference type="InterPro" id="IPR027443">
    <property type="entry name" value="IPNS-like_sf"/>
</dbReference>
<name>A0A2Z6PBR6_TRISU</name>
<dbReference type="GO" id="GO:0005737">
    <property type="term" value="C:cytoplasm"/>
    <property type="evidence" value="ECO:0007669"/>
    <property type="project" value="UniProtKB-SubCell"/>
</dbReference>
<evidence type="ECO:0000256" key="3">
    <source>
        <dbReference type="ARBA" id="ARBA00008056"/>
    </source>
</evidence>
<organism evidence="12 13">
    <name type="scientific">Trifolium subterraneum</name>
    <name type="common">Subterranean clover</name>
    <dbReference type="NCBI Taxonomy" id="3900"/>
    <lineage>
        <taxon>Eukaryota</taxon>
        <taxon>Viridiplantae</taxon>
        <taxon>Streptophyta</taxon>
        <taxon>Embryophyta</taxon>
        <taxon>Tracheophyta</taxon>
        <taxon>Spermatophyta</taxon>
        <taxon>Magnoliopsida</taxon>
        <taxon>eudicotyledons</taxon>
        <taxon>Gunneridae</taxon>
        <taxon>Pentapetalae</taxon>
        <taxon>rosids</taxon>
        <taxon>fabids</taxon>
        <taxon>Fabales</taxon>
        <taxon>Fabaceae</taxon>
        <taxon>Papilionoideae</taxon>
        <taxon>50 kb inversion clade</taxon>
        <taxon>NPAAA clade</taxon>
        <taxon>Hologalegina</taxon>
        <taxon>IRL clade</taxon>
        <taxon>Trifolieae</taxon>
        <taxon>Trifolium</taxon>
    </lineage>
</organism>
<keyword evidence="5 10" id="KW-0479">Metal-binding</keyword>
<evidence type="ECO:0000256" key="2">
    <source>
        <dbReference type="ARBA" id="ARBA00004496"/>
    </source>
</evidence>
<dbReference type="Gene3D" id="2.60.120.330">
    <property type="entry name" value="B-lactam Antibiotic, Isopenicillin N Synthase, Chain"/>
    <property type="match status" value="1"/>
</dbReference>
<dbReference type="GO" id="GO:0005634">
    <property type="term" value="C:nucleus"/>
    <property type="evidence" value="ECO:0007669"/>
    <property type="project" value="UniProtKB-SubCell"/>
</dbReference>
<dbReference type="GO" id="GO:0031418">
    <property type="term" value="F:L-ascorbic acid binding"/>
    <property type="evidence" value="ECO:0007669"/>
    <property type="project" value="UniProtKB-KW"/>
</dbReference>
<comment type="subcellular location">
    <subcellularLocation>
        <location evidence="2">Cytoplasm</location>
    </subcellularLocation>
    <subcellularLocation>
        <location evidence="1">Nucleus</location>
    </subcellularLocation>
</comment>
<dbReference type="InterPro" id="IPR050295">
    <property type="entry name" value="Plant_2OG-oxidoreductases"/>
</dbReference>
<dbReference type="Pfam" id="PF14226">
    <property type="entry name" value="DIOX_N"/>
    <property type="match status" value="1"/>
</dbReference>
<evidence type="ECO:0000256" key="6">
    <source>
        <dbReference type="ARBA" id="ARBA00022896"/>
    </source>
</evidence>
<dbReference type="InterPro" id="IPR005123">
    <property type="entry name" value="Oxoglu/Fe-dep_dioxygenase_dom"/>
</dbReference>
<evidence type="ECO:0000313" key="12">
    <source>
        <dbReference type="EMBL" id="GAU41919.1"/>
    </source>
</evidence>
<comment type="function">
    <text evidence="9">Involved in the regulation of shoot development and salicylic acid (SA) homeostasis.</text>
</comment>
<dbReference type="InterPro" id="IPR044861">
    <property type="entry name" value="IPNS-like_FE2OG_OXY"/>
</dbReference>
<dbReference type="InterPro" id="IPR026992">
    <property type="entry name" value="DIOX_N"/>
</dbReference>
<evidence type="ECO:0000256" key="10">
    <source>
        <dbReference type="RuleBase" id="RU003682"/>
    </source>
</evidence>
<dbReference type="Proteomes" id="UP000242715">
    <property type="component" value="Unassembled WGS sequence"/>
</dbReference>
<keyword evidence="13" id="KW-1185">Reference proteome</keyword>
<reference evidence="13" key="1">
    <citation type="journal article" date="2017" name="Front. Plant Sci.">
        <title>Climate Clever Clovers: New Paradigm to Reduce the Environmental Footprint of Ruminants by Breeding Low Methanogenic Forages Utilizing Haplotype Variation.</title>
        <authorList>
            <person name="Kaur P."/>
            <person name="Appels R."/>
            <person name="Bayer P.E."/>
            <person name="Keeble-Gagnere G."/>
            <person name="Wang J."/>
            <person name="Hirakawa H."/>
            <person name="Shirasawa K."/>
            <person name="Vercoe P."/>
            <person name="Stefanova K."/>
            <person name="Durmic Z."/>
            <person name="Nichols P."/>
            <person name="Revell C."/>
            <person name="Isobe S.N."/>
            <person name="Edwards D."/>
            <person name="Erskine W."/>
        </authorList>
    </citation>
    <scope>NUCLEOTIDE SEQUENCE [LARGE SCALE GENOMIC DNA]</scope>
    <source>
        <strain evidence="13">cv. Daliak</strain>
    </source>
</reference>
<evidence type="ECO:0000256" key="5">
    <source>
        <dbReference type="ARBA" id="ARBA00022723"/>
    </source>
</evidence>
<evidence type="ECO:0000259" key="11">
    <source>
        <dbReference type="PROSITE" id="PS51471"/>
    </source>
</evidence>